<keyword evidence="9" id="KW-0479">Metal-binding</keyword>
<dbReference type="EMBL" id="SNWP01000010">
    <property type="protein sequence ID" value="TDO28412.1"/>
    <property type="molecule type" value="Genomic_DNA"/>
</dbReference>
<dbReference type="SUPFAM" id="SSF53187">
    <property type="entry name" value="Zn-dependent exopeptidases"/>
    <property type="match status" value="1"/>
</dbReference>
<evidence type="ECO:0000313" key="23">
    <source>
        <dbReference type="EMBL" id="TDO28412.1"/>
    </source>
</evidence>
<dbReference type="PANTHER" id="PTHR12053">
    <property type="entry name" value="PROTEASE FAMILY M28 PLASMA GLUTAMATE CARBOXYPEPTIDASE-RELATED"/>
    <property type="match status" value="1"/>
</dbReference>
<evidence type="ECO:0000256" key="9">
    <source>
        <dbReference type="ARBA" id="ARBA00022723"/>
    </source>
</evidence>
<comment type="subunit">
    <text evidence="19">Homodimer. The monomeric form is inactive while the homodimer is active.</text>
</comment>
<dbReference type="InterPro" id="IPR007484">
    <property type="entry name" value="Peptidase_M28"/>
</dbReference>
<evidence type="ECO:0000256" key="8">
    <source>
        <dbReference type="ARBA" id="ARBA00022670"/>
    </source>
</evidence>
<dbReference type="Proteomes" id="UP000295741">
    <property type="component" value="Unassembled WGS sequence"/>
</dbReference>
<evidence type="ECO:0000256" key="18">
    <source>
        <dbReference type="ARBA" id="ARBA00023228"/>
    </source>
</evidence>
<evidence type="ECO:0000256" key="5">
    <source>
        <dbReference type="ARBA" id="ARBA00014116"/>
    </source>
</evidence>
<evidence type="ECO:0000256" key="16">
    <source>
        <dbReference type="ARBA" id="ARBA00023145"/>
    </source>
</evidence>
<keyword evidence="17" id="KW-0325">Glycoprotein</keyword>
<proteinExistence type="predicted"/>
<sequence>MRKTNRYAWLLALSMPMAAMAQEKVDLEMMKKIREEGLQRSQVMDIAFNLTDKSGNRLTNSAGYARAANYAKEALTSWGVSNATLDPWGEFGKGWDLEKAYVAITAPYYKPILAWPKTWTAGTKGLKNAEIMVVEAKDTLAIQAYSGKLKNKILIIDQLNEYKHSFKADAVRYTDEQLARMAAVTPAPPNPAGPGAGPAIRGSLNVAARALNLLKAMAQKEGAIGMFTSATRNHDGTIFAQGGGAYKGSDPENFLDMALGIEDYNTILRLAKSGTPVKMDVDVKTKFQDKDLQGYNVIAEIPGTDPLLKDEIVMIGAHLDSWQTGTGATDNASGSAVMMEAMRILKTLGIQPRRTIRIGLWSGEEQGLLGSRGYVKKTFADPANMQPLPAHEKFSAYYNIDNGTGKIRGIYLQGNTECKDIFSAWLAPFNDLGATTVTISNTGGTDHQAFDGVGLPGFQFIQDPIEYDTRTHHSNMDVYDHLIADDLKQIATIVAAFTYNTAQRDAKLPRKPMPKPRN</sequence>
<dbReference type="GO" id="GO:0046872">
    <property type="term" value="F:metal ion binding"/>
    <property type="evidence" value="ECO:0007669"/>
    <property type="project" value="UniProtKB-KW"/>
</dbReference>
<dbReference type="PANTHER" id="PTHR12053:SF3">
    <property type="entry name" value="CARBOXYPEPTIDASE Q"/>
    <property type="match status" value="1"/>
</dbReference>
<dbReference type="CDD" id="cd08015">
    <property type="entry name" value="M28_like"/>
    <property type="match status" value="1"/>
</dbReference>
<keyword evidence="8" id="KW-0645">Protease</keyword>
<protein>
    <recommendedName>
        <fullName evidence="5">Carboxypeptidase Q</fullName>
    </recommendedName>
    <alternativeName>
        <fullName evidence="20">Plasma glutamate carboxypeptidase</fullName>
    </alternativeName>
</protein>
<evidence type="ECO:0000256" key="15">
    <source>
        <dbReference type="ARBA" id="ARBA00023049"/>
    </source>
</evidence>
<keyword evidence="6" id="KW-0964">Secreted</keyword>
<comment type="caution">
    <text evidence="23">The sequence shown here is derived from an EMBL/GenBank/DDBJ whole genome shotgun (WGS) entry which is preliminary data.</text>
</comment>
<evidence type="ECO:0000256" key="1">
    <source>
        <dbReference type="ARBA" id="ARBA00004240"/>
    </source>
</evidence>
<evidence type="ECO:0000256" key="2">
    <source>
        <dbReference type="ARBA" id="ARBA00004371"/>
    </source>
</evidence>
<dbReference type="GO" id="GO:0070573">
    <property type="term" value="F:metallodipeptidase activity"/>
    <property type="evidence" value="ECO:0007669"/>
    <property type="project" value="InterPro"/>
</dbReference>
<evidence type="ECO:0000256" key="13">
    <source>
        <dbReference type="ARBA" id="ARBA00022833"/>
    </source>
</evidence>
<reference evidence="23 24" key="1">
    <citation type="submission" date="2019-03" db="EMBL/GenBank/DDBJ databases">
        <title>Genomic Encyclopedia of Archaeal and Bacterial Type Strains, Phase II (KMG-II): from individual species to whole genera.</title>
        <authorList>
            <person name="Goeker M."/>
        </authorList>
    </citation>
    <scope>NUCLEOTIDE SEQUENCE [LARGE SCALE GENOMIC DNA]</scope>
    <source>
        <strain evidence="23 24">DSM 28323</strain>
    </source>
</reference>
<keyword evidence="10 21" id="KW-0732">Signal</keyword>
<feature type="domain" description="Peptidase M28" evidence="22">
    <location>
        <begin position="296"/>
        <end position="497"/>
    </location>
</feature>
<evidence type="ECO:0000256" key="7">
    <source>
        <dbReference type="ARBA" id="ARBA00022645"/>
    </source>
</evidence>
<keyword evidence="15" id="KW-0482">Metalloprotease</keyword>
<dbReference type="GO" id="GO:0006508">
    <property type="term" value="P:proteolysis"/>
    <property type="evidence" value="ECO:0007669"/>
    <property type="project" value="UniProtKB-KW"/>
</dbReference>
<keyword evidence="7" id="KW-0121">Carboxypeptidase</keyword>
<evidence type="ECO:0000256" key="6">
    <source>
        <dbReference type="ARBA" id="ARBA00022525"/>
    </source>
</evidence>
<dbReference type="GO" id="GO:0004180">
    <property type="term" value="F:carboxypeptidase activity"/>
    <property type="evidence" value="ECO:0007669"/>
    <property type="project" value="UniProtKB-KW"/>
</dbReference>
<feature type="chain" id="PRO_5020992454" description="Carboxypeptidase Q" evidence="21">
    <location>
        <begin position="22"/>
        <end position="518"/>
    </location>
</feature>
<evidence type="ECO:0000256" key="20">
    <source>
        <dbReference type="ARBA" id="ARBA00033328"/>
    </source>
</evidence>
<evidence type="ECO:0000256" key="14">
    <source>
        <dbReference type="ARBA" id="ARBA00023034"/>
    </source>
</evidence>
<dbReference type="RefSeq" id="WP_133472958.1">
    <property type="nucleotide sequence ID" value="NZ_SNWP01000010.1"/>
</dbReference>
<gene>
    <name evidence="23" type="ORF">BC659_0477</name>
</gene>
<keyword evidence="16" id="KW-0865">Zymogen</keyword>
<evidence type="ECO:0000256" key="17">
    <source>
        <dbReference type="ARBA" id="ARBA00023180"/>
    </source>
</evidence>
<organism evidence="23 24">
    <name type="scientific">Sediminibacterium goheungense</name>
    <dbReference type="NCBI Taxonomy" id="1086393"/>
    <lineage>
        <taxon>Bacteria</taxon>
        <taxon>Pseudomonadati</taxon>
        <taxon>Bacteroidota</taxon>
        <taxon>Chitinophagia</taxon>
        <taxon>Chitinophagales</taxon>
        <taxon>Chitinophagaceae</taxon>
        <taxon>Sediminibacterium</taxon>
    </lineage>
</organism>
<dbReference type="Pfam" id="PF04389">
    <property type="entry name" value="Peptidase_M28"/>
    <property type="match status" value="1"/>
</dbReference>
<dbReference type="OrthoDB" id="9769665at2"/>
<keyword evidence="18" id="KW-0458">Lysosome</keyword>
<comment type="subcellular location">
    <subcellularLocation>
        <location evidence="1">Endoplasmic reticulum</location>
    </subcellularLocation>
    <subcellularLocation>
        <location evidence="3">Golgi apparatus</location>
    </subcellularLocation>
    <subcellularLocation>
        <location evidence="2">Lysosome</location>
    </subcellularLocation>
    <subcellularLocation>
        <location evidence="4">Secreted</location>
    </subcellularLocation>
</comment>
<evidence type="ECO:0000256" key="12">
    <source>
        <dbReference type="ARBA" id="ARBA00022824"/>
    </source>
</evidence>
<keyword evidence="13" id="KW-0862">Zinc</keyword>
<keyword evidence="14" id="KW-0333">Golgi apparatus</keyword>
<keyword evidence="11" id="KW-0378">Hydrolase</keyword>
<dbReference type="InterPro" id="IPR039866">
    <property type="entry name" value="CPQ"/>
</dbReference>
<dbReference type="GO" id="GO:0005576">
    <property type="term" value="C:extracellular region"/>
    <property type="evidence" value="ECO:0007669"/>
    <property type="project" value="UniProtKB-SubCell"/>
</dbReference>
<evidence type="ECO:0000256" key="10">
    <source>
        <dbReference type="ARBA" id="ARBA00022729"/>
    </source>
</evidence>
<feature type="signal peptide" evidence="21">
    <location>
        <begin position="1"/>
        <end position="21"/>
    </location>
</feature>
<evidence type="ECO:0000256" key="3">
    <source>
        <dbReference type="ARBA" id="ARBA00004555"/>
    </source>
</evidence>
<evidence type="ECO:0000256" key="4">
    <source>
        <dbReference type="ARBA" id="ARBA00004613"/>
    </source>
</evidence>
<name>A0A4R6IZS5_9BACT</name>
<keyword evidence="24" id="KW-1185">Reference proteome</keyword>
<dbReference type="GO" id="GO:0005764">
    <property type="term" value="C:lysosome"/>
    <property type="evidence" value="ECO:0007669"/>
    <property type="project" value="UniProtKB-SubCell"/>
</dbReference>
<evidence type="ECO:0000256" key="21">
    <source>
        <dbReference type="SAM" id="SignalP"/>
    </source>
</evidence>
<evidence type="ECO:0000313" key="24">
    <source>
        <dbReference type="Proteomes" id="UP000295741"/>
    </source>
</evidence>
<dbReference type="Gene3D" id="3.40.630.10">
    <property type="entry name" value="Zn peptidases"/>
    <property type="match status" value="2"/>
</dbReference>
<accession>A0A4R6IZS5</accession>
<evidence type="ECO:0000256" key="11">
    <source>
        <dbReference type="ARBA" id="ARBA00022801"/>
    </source>
</evidence>
<keyword evidence="12" id="KW-0256">Endoplasmic reticulum</keyword>
<evidence type="ECO:0000259" key="22">
    <source>
        <dbReference type="Pfam" id="PF04389"/>
    </source>
</evidence>
<dbReference type="AlphaFoldDB" id="A0A4R6IZS5"/>
<evidence type="ECO:0000256" key="19">
    <source>
        <dbReference type="ARBA" id="ARBA00025833"/>
    </source>
</evidence>